<reference evidence="1" key="2">
    <citation type="journal article" date="2015" name="Data Brief">
        <title>Shoot transcriptome of the giant reed, Arundo donax.</title>
        <authorList>
            <person name="Barrero R.A."/>
            <person name="Guerrero F.D."/>
            <person name="Moolhuijzen P."/>
            <person name="Goolsby J.A."/>
            <person name="Tidwell J."/>
            <person name="Bellgard S.E."/>
            <person name="Bellgard M.I."/>
        </authorList>
    </citation>
    <scope>NUCLEOTIDE SEQUENCE</scope>
    <source>
        <tissue evidence="1">Shoot tissue taken approximately 20 cm above the soil surface</tissue>
    </source>
</reference>
<organism evidence="1">
    <name type="scientific">Arundo donax</name>
    <name type="common">Giant reed</name>
    <name type="synonym">Donax arundinaceus</name>
    <dbReference type="NCBI Taxonomy" id="35708"/>
    <lineage>
        <taxon>Eukaryota</taxon>
        <taxon>Viridiplantae</taxon>
        <taxon>Streptophyta</taxon>
        <taxon>Embryophyta</taxon>
        <taxon>Tracheophyta</taxon>
        <taxon>Spermatophyta</taxon>
        <taxon>Magnoliopsida</taxon>
        <taxon>Liliopsida</taxon>
        <taxon>Poales</taxon>
        <taxon>Poaceae</taxon>
        <taxon>PACMAD clade</taxon>
        <taxon>Arundinoideae</taxon>
        <taxon>Arundineae</taxon>
        <taxon>Arundo</taxon>
    </lineage>
</organism>
<reference evidence="1" key="1">
    <citation type="submission" date="2014-09" db="EMBL/GenBank/DDBJ databases">
        <authorList>
            <person name="Magalhaes I.L.F."/>
            <person name="Oliveira U."/>
            <person name="Santos F.R."/>
            <person name="Vidigal T.H.D.A."/>
            <person name="Brescovit A.D."/>
            <person name="Santos A.J."/>
        </authorList>
    </citation>
    <scope>NUCLEOTIDE SEQUENCE</scope>
    <source>
        <tissue evidence="1">Shoot tissue taken approximately 20 cm above the soil surface</tissue>
    </source>
</reference>
<sequence length="53" mass="6600">MITEQSSCLYGWIRSFRAGSGRRWRRGRWRRGPRRGWCGRGWRRRWSGSCRRR</sequence>
<evidence type="ECO:0000313" key="1">
    <source>
        <dbReference type="EMBL" id="JAE17464.1"/>
    </source>
</evidence>
<proteinExistence type="predicted"/>
<dbReference type="AlphaFoldDB" id="A0A0A9G1V1"/>
<dbReference type="EMBL" id="GBRH01180432">
    <property type="protein sequence ID" value="JAE17464.1"/>
    <property type="molecule type" value="Transcribed_RNA"/>
</dbReference>
<protein>
    <submittedName>
        <fullName evidence="1">Uncharacterized protein</fullName>
    </submittedName>
</protein>
<name>A0A0A9G1V1_ARUDO</name>
<accession>A0A0A9G1V1</accession>